<keyword evidence="3" id="KW-1185">Reference proteome</keyword>
<evidence type="ECO:0000259" key="1">
    <source>
        <dbReference type="Pfam" id="PF04233"/>
    </source>
</evidence>
<proteinExistence type="predicted"/>
<accession>A0A4Z0XVW1</accession>
<evidence type="ECO:0000313" key="2">
    <source>
        <dbReference type="EMBL" id="TGJ75494.1"/>
    </source>
</evidence>
<protein>
    <submittedName>
        <fullName evidence="2">Phage Mu protein F like protein</fullName>
    </submittedName>
</protein>
<sequence length="502" mass="57503">MNNNYWEKRATDSIDRMESAVNGQIPDLVKAFEQARKDLNDKVFYFYARYAKNNKITLDEAQKALSLSELRDFRGDLAGFERLAKNSIGTFNLEVDNLSIKARVTRYEALLAQCDAILQKLYQEQKKQIEGIATDVYTSEYYYSLFDIEQYTGFQFPYSKPAVSAIRKVIEQPVFGMDISEHLWRQDIDTGFRIRQALNNMFVTGRPPQDFADQLQKAIGAIRVDKAGKVTGTGKKYEAYRLLYNESAHAVNQAQLQAYRDDGIDEYEVIAALDRSTCGTCASFDGQHFPVKKAIEGENHPSFHVNCRCTTAPYIPDLADLSGTRISRDPVTGKTVSTTAQTYDEWKAQQDEKYAIGRNEYENLQKLGIRRVPDIDTFQKQRYNNSPEYQKLMQRLSNVEENSSWKAVEFNPQTLDSHFEKHGLDIGAKNSAEYEAAALKFVNETLGKETVIASDGVRRFYSRDTNEFASVYPDGTISTYYKPRRGEKYWEGQVEKYGTKEK</sequence>
<organism evidence="2 3">
    <name type="scientific">Caproiciproducens galactitolivorans</name>
    <dbReference type="NCBI Taxonomy" id="642589"/>
    <lineage>
        <taxon>Bacteria</taxon>
        <taxon>Bacillati</taxon>
        <taxon>Bacillota</taxon>
        <taxon>Clostridia</taxon>
        <taxon>Eubacteriales</taxon>
        <taxon>Acutalibacteraceae</taxon>
        <taxon>Caproiciproducens</taxon>
    </lineage>
</organism>
<dbReference type="NCBIfam" id="TIGR01641">
    <property type="entry name" value="phageSPP1_gp7"/>
    <property type="match status" value="1"/>
</dbReference>
<dbReference type="OrthoDB" id="9765386at2"/>
<dbReference type="EMBL" id="SRMQ01000016">
    <property type="protein sequence ID" value="TGJ75494.1"/>
    <property type="molecule type" value="Genomic_DNA"/>
</dbReference>
<name>A0A4Z0XVW1_9FIRM</name>
<dbReference type="InterPro" id="IPR006528">
    <property type="entry name" value="Phage_head_morphogenesis_dom"/>
</dbReference>
<dbReference type="AlphaFoldDB" id="A0A4Z0XVW1"/>
<gene>
    <name evidence="2" type="ORF">CAGA_23730</name>
</gene>
<dbReference type="Pfam" id="PF04233">
    <property type="entry name" value="Phage_Mu_F"/>
    <property type="match status" value="1"/>
</dbReference>
<dbReference type="Proteomes" id="UP000297714">
    <property type="component" value="Unassembled WGS sequence"/>
</dbReference>
<feature type="domain" description="Phage head morphogenesis" evidence="1">
    <location>
        <begin position="194"/>
        <end position="311"/>
    </location>
</feature>
<evidence type="ECO:0000313" key="3">
    <source>
        <dbReference type="Proteomes" id="UP000297714"/>
    </source>
</evidence>
<comment type="caution">
    <text evidence="2">The sequence shown here is derived from an EMBL/GenBank/DDBJ whole genome shotgun (WGS) entry which is preliminary data.</text>
</comment>
<reference evidence="2 3" key="1">
    <citation type="submission" date="2019-04" db="EMBL/GenBank/DDBJ databases">
        <authorList>
            <person name="Poehlein A."/>
            <person name="Bengelsdorf F.R."/>
            <person name="Duerre P."/>
            <person name="Daniel R."/>
        </authorList>
    </citation>
    <scope>NUCLEOTIDE SEQUENCE [LARGE SCALE GENOMIC DNA]</scope>
    <source>
        <strain evidence="2 3">BS-1</strain>
    </source>
</reference>
<dbReference type="RefSeq" id="WP_135661044.1">
    <property type="nucleotide sequence ID" value="NZ_SRMQ01000016.1"/>
</dbReference>